<name>A0A5C6T2F0_FUSOC</name>
<dbReference type="AlphaFoldDB" id="A0A5C6T2F0"/>
<proteinExistence type="predicted"/>
<accession>A0A5C6T2F0</accession>
<reference evidence="1 2" key="1">
    <citation type="submission" date="2019-07" db="EMBL/GenBank/DDBJ databases">
        <title>The First High-Quality Draft Genome Sequence of the Causal Agent of the Current Panama Disease Epidemic.</title>
        <authorList>
            <person name="Warmington R.J."/>
            <person name="Kay W."/>
            <person name="Jeffries A."/>
            <person name="Bebber D."/>
            <person name="Moore K."/>
            <person name="Studholme D.J."/>
        </authorList>
    </citation>
    <scope>NUCLEOTIDE SEQUENCE [LARGE SCALE GENOMIC DNA]</scope>
    <source>
        <strain evidence="1 2">TR4</strain>
    </source>
</reference>
<dbReference type="EMBL" id="VMNF01000007">
    <property type="protein sequence ID" value="TXC04982.1"/>
    <property type="molecule type" value="Genomic_DNA"/>
</dbReference>
<protein>
    <submittedName>
        <fullName evidence="1">Uncharacterized protein</fullName>
    </submittedName>
</protein>
<dbReference type="Proteomes" id="UP000321331">
    <property type="component" value="Unassembled WGS sequence"/>
</dbReference>
<evidence type="ECO:0000313" key="1">
    <source>
        <dbReference type="EMBL" id="TXC04982.1"/>
    </source>
</evidence>
<comment type="caution">
    <text evidence="1">The sequence shown here is derived from an EMBL/GenBank/DDBJ whole genome shotgun (WGS) entry which is preliminary data.</text>
</comment>
<organism evidence="1 2">
    <name type="scientific">Fusarium oxysporum f. sp. cubense</name>
    <dbReference type="NCBI Taxonomy" id="61366"/>
    <lineage>
        <taxon>Eukaryota</taxon>
        <taxon>Fungi</taxon>
        <taxon>Dikarya</taxon>
        <taxon>Ascomycota</taxon>
        <taxon>Pezizomycotina</taxon>
        <taxon>Sordariomycetes</taxon>
        <taxon>Hypocreomycetidae</taxon>
        <taxon>Hypocreales</taxon>
        <taxon>Nectriaceae</taxon>
        <taxon>Fusarium</taxon>
        <taxon>Fusarium oxysporum species complex</taxon>
    </lineage>
</organism>
<evidence type="ECO:0000313" key="2">
    <source>
        <dbReference type="Proteomes" id="UP000321331"/>
    </source>
</evidence>
<sequence length="71" mass="8383">MMWELLYQFIERSSYRPIVMVVRWLMTAGTGKIFMTFSLSSREHDDLVVEKRGAHVRYFVQKPNADEIAVT</sequence>
<gene>
    <name evidence="1" type="ORF">FocTR4_00001177</name>
</gene>